<dbReference type="SMART" id="SM00322">
    <property type="entry name" value="KH"/>
    <property type="match status" value="2"/>
</dbReference>
<dbReference type="FunFam" id="3.30.300.20:FF:000002">
    <property type="entry name" value="Transcription termination/antitermination protein NusA"/>
    <property type="match status" value="1"/>
</dbReference>
<dbReference type="Pfam" id="PF00575">
    <property type="entry name" value="S1"/>
    <property type="match status" value="1"/>
</dbReference>
<dbReference type="Pfam" id="PF13184">
    <property type="entry name" value="KH_NusA_1st"/>
    <property type="match status" value="1"/>
</dbReference>
<dbReference type="InterPro" id="IPR010995">
    <property type="entry name" value="DNA_repair_Rad51/TF_NusA_a-hlx"/>
</dbReference>
<dbReference type="SMART" id="SM00316">
    <property type="entry name" value="S1"/>
    <property type="match status" value="1"/>
</dbReference>
<dbReference type="InterPro" id="IPR010214">
    <property type="entry name" value="Tscrpt_termin_fac_NusA_C_rpt"/>
</dbReference>
<dbReference type="SUPFAM" id="SSF47794">
    <property type="entry name" value="Rad51 N-terminal domain-like"/>
    <property type="match status" value="1"/>
</dbReference>
<dbReference type="Pfam" id="PF26594">
    <property type="entry name" value="KH_NusA_2nd"/>
    <property type="match status" value="1"/>
</dbReference>
<dbReference type="PROSITE" id="PS50126">
    <property type="entry name" value="S1"/>
    <property type="match status" value="1"/>
</dbReference>
<dbReference type="PANTHER" id="PTHR22648:SF0">
    <property type="entry name" value="TRANSCRIPTION TERMINATION_ANTITERMINATION PROTEIN NUSA"/>
    <property type="match status" value="1"/>
</dbReference>
<evidence type="ECO:0000256" key="6">
    <source>
        <dbReference type="ARBA" id="ARBA00023163"/>
    </source>
</evidence>
<dbReference type="GO" id="GO:0005829">
    <property type="term" value="C:cytosol"/>
    <property type="evidence" value="ECO:0007669"/>
    <property type="project" value="TreeGrafter"/>
</dbReference>
<keyword evidence="6" id="KW-0804">Transcription</keyword>
<evidence type="ECO:0000256" key="1">
    <source>
        <dbReference type="ARBA" id="ARBA00022472"/>
    </source>
</evidence>
<dbReference type="FunFam" id="3.30.300.20:FF:000005">
    <property type="entry name" value="Transcription termination/antitermination protein NusA"/>
    <property type="match status" value="1"/>
</dbReference>
<dbReference type="NCBIfam" id="TIGR01953">
    <property type="entry name" value="NusA"/>
    <property type="match status" value="1"/>
</dbReference>
<dbReference type="FunFam" id="2.40.50.140:FF:000058">
    <property type="entry name" value="Transcription termination/antitermination protein NusA"/>
    <property type="match status" value="1"/>
</dbReference>
<organism evidence="9 10">
    <name type="scientific">Candidatus Fonsibacter lacus</name>
    <dbReference type="NCBI Taxonomy" id="2576439"/>
    <lineage>
        <taxon>Bacteria</taxon>
        <taxon>Pseudomonadati</taxon>
        <taxon>Pseudomonadota</taxon>
        <taxon>Alphaproteobacteria</taxon>
        <taxon>Candidatus Pelagibacterales</taxon>
        <taxon>Candidatus Pelagibacterales incertae sedis</taxon>
        <taxon>Candidatus Fonsibacter</taxon>
    </lineage>
</organism>
<dbReference type="InterPro" id="IPR058582">
    <property type="entry name" value="KH_NusA_2nd"/>
</dbReference>
<dbReference type="GO" id="GO:0006353">
    <property type="term" value="P:DNA-templated transcription termination"/>
    <property type="evidence" value="ECO:0007669"/>
    <property type="project" value="UniProtKB-KW"/>
</dbReference>
<evidence type="ECO:0000259" key="8">
    <source>
        <dbReference type="PROSITE" id="PS50126"/>
    </source>
</evidence>
<feature type="domain" description="S1 motif" evidence="8">
    <location>
        <begin position="73"/>
        <end position="137"/>
    </location>
</feature>
<dbReference type="SUPFAM" id="SSF50249">
    <property type="entry name" value="Nucleic acid-binding proteins"/>
    <property type="match status" value="1"/>
</dbReference>
<keyword evidence="3" id="KW-0889">Transcription antitermination</keyword>
<dbReference type="Proteomes" id="UP000572953">
    <property type="component" value="Unassembled WGS sequence"/>
</dbReference>
<dbReference type="EMBL" id="RGGN01000126">
    <property type="protein sequence ID" value="NCU63126.1"/>
    <property type="molecule type" value="Genomic_DNA"/>
</dbReference>
<dbReference type="InterPro" id="IPR036555">
    <property type="entry name" value="NusA_N_sf"/>
</dbReference>
<keyword evidence="2" id="KW-0963">Cytoplasm</keyword>
<feature type="non-terminal residue" evidence="9">
    <location>
        <position position="1"/>
    </location>
</feature>
<dbReference type="Gene3D" id="2.40.50.140">
    <property type="entry name" value="Nucleic acid-binding proteins"/>
    <property type="match status" value="1"/>
</dbReference>
<dbReference type="HAMAP" id="MF_00945_B">
    <property type="entry name" value="NusA_B"/>
    <property type="match status" value="1"/>
</dbReference>
<evidence type="ECO:0000313" key="9">
    <source>
        <dbReference type="EMBL" id="NCU63126.1"/>
    </source>
</evidence>
<dbReference type="SUPFAM" id="SSF69705">
    <property type="entry name" value="Transcription factor NusA, N-terminal domain"/>
    <property type="match status" value="1"/>
</dbReference>
<dbReference type="InterPro" id="IPR013735">
    <property type="entry name" value="TF_NusA_N"/>
</dbReference>
<dbReference type="PROSITE" id="PS50084">
    <property type="entry name" value="KH_TYPE_1"/>
    <property type="match status" value="1"/>
</dbReference>
<dbReference type="GO" id="GO:0000166">
    <property type="term" value="F:nucleotide binding"/>
    <property type="evidence" value="ECO:0007669"/>
    <property type="project" value="InterPro"/>
</dbReference>
<dbReference type="CDD" id="cd04455">
    <property type="entry name" value="S1_NusA"/>
    <property type="match status" value="1"/>
</dbReference>
<dbReference type="SUPFAM" id="SSF54814">
    <property type="entry name" value="Prokaryotic type KH domain (KH-domain type II)"/>
    <property type="match status" value="2"/>
</dbReference>
<sequence>KVVENPANSQNEISLKEAKKIKSDIALDQEILEPLPPIDFGRIAAQAAKQVITQKVRDAEREKQYNEFKDKIGEVLSGIVKRIEFGNIIVDLQKAESIIKRDELIPRENIKVGDRVKAYCYEVKREAKGPQIFLSRAHPQFMAKLFKLEVPEIYEGTIEIKSVARDPGSRAKICVTSKDKSIDPVGACVGMRGSRVQAVVNELQGEKIDIIHWSEDPATLVINALAPAEVQKVVLDEASKRIEVVIDENNLSKAIGRRGQNVRLASKLMNYEIDILTDQEETEKRQSEFKIKTKRFIESLEIDEMMAQLLVLEGFSSIKEIDGAPLEEITKIDGFDAETAKELKERAKEYLETESKEISNRVKELGIQEDLMNHPGLSLGMLLTLGEKNIKTLADFADLSVDEILGGYDEVKGKRVEFEGILQNFDIIRAEAERLIMSAREKVFNK</sequence>
<dbReference type="InterPro" id="IPR003029">
    <property type="entry name" value="S1_domain"/>
</dbReference>
<dbReference type="InterPro" id="IPR010213">
    <property type="entry name" value="TF_NusA"/>
</dbReference>
<dbReference type="GO" id="GO:0031564">
    <property type="term" value="P:transcription antitermination"/>
    <property type="evidence" value="ECO:0007669"/>
    <property type="project" value="UniProtKB-KW"/>
</dbReference>
<dbReference type="Gene3D" id="3.30.1480.10">
    <property type="entry name" value="NusA, N-terminal domain"/>
    <property type="match status" value="1"/>
</dbReference>
<dbReference type="PANTHER" id="PTHR22648">
    <property type="entry name" value="TRANSCRIPTION TERMINATION FACTOR NUSA"/>
    <property type="match status" value="1"/>
</dbReference>
<dbReference type="InterPro" id="IPR025249">
    <property type="entry name" value="TF_NusA_KH_1st"/>
</dbReference>
<dbReference type="InterPro" id="IPR012340">
    <property type="entry name" value="NA-bd_OB-fold"/>
</dbReference>
<dbReference type="InterPro" id="IPR015946">
    <property type="entry name" value="KH_dom-like_a/b"/>
</dbReference>
<evidence type="ECO:0000313" key="10">
    <source>
        <dbReference type="Proteomes" id="UP000572953"/>
    </source>
</evidence>
<dbReference type="InterPro" id="IPR004087">
    <property type="entry name" value="KH_dom"/>
</dbReference>
<dbReference type="InterPro" id="IPR030842">
    <property type="entry name" value="TF_NusA_bacterial"/>
</dbReference>
<dbReference type="AlphaFoldDB" id="A0A845SA81"/>
<dbReference type="NCBIfam" id="TIGR01954">
    <property type="entry name" value="nusA_Cterm_rpt"/>
    <property type="match status" value="1"/>
</dbReference>
<gene>
    <name evidence="9" type="primary">nusA</name>
    <name evidence="9" type="ORF">EBV78_03440</name>
</gene>
<evidence type="ECO:0000256" key="3">
    <source>
        <dbReference type="ARBA" id="ARBA00022814"/>
    </source>
</evidence>
<protein>
    <submittedName>
        <fullName evidence="9">Transcription termination/antitermination protein NusA</fullName>
    </submittedName>
</protein>
<reference evidence="9 10" key="1">
    <citation type="submission" date="2018-10" db="EMBL/GenBank/DDBJ databases">
        <title>Iterative Subtractive Binning of Freshwater Chronoseries Metagenomes Recovers Nearly Complete Genomes from over Four Hundred Novel Species.</title>
        <authorList>
            <person name="Rodriguez-R L.M."/>
            <person name="Tsementzi D."/>
            <person name="Luo C."/>
            <person name="Konstantinidis K.T."/>
        </authorList>
    </citation>
    <scope>NUCLEOTIDE SEQUENCE [LARGE SCALE GENOMIC DNA]</scope>
    <source>
        <strain evidence="9">WB7_2B_003</strain>
    </source>
</reference>
<comment type="caution">
    <text evidence="9">The sequence shown here is derived from an EMBL/GenBank/DDBJ whole genome shotgun (WGS) entry which is preliminary data.</text>
</comment>
<dbReference type="Pfam" id="PF08529">
    <property type="entry name" value="NusA_N"/>
    <property type="match status" value="1"/>
</dbReference>
<dbReference type="CDD" id="cd02134">
    <property type="entry name" value="KH-II_NusA_rpt1"/>
    <property type="match status" value="1"/>
</dbReference>
<dbReference type="InterPro" id="IPR009019">
    <property type="entry name" value="KH_sf_prok-type"/>
</dbReference>
<keyword evidence="4 7" id="KW-0694">RNA-binding</keyword>
<dbReference type="CDD" id="cd22529">
    <property type="entry name" value="KH-II_NusA_rpt2"/>
    <property type="match status" value="1"/>
</dbReference>
<evidence type="ECO:0000256" key="7">
    <source>
        <dbReference type="PROSITE-ProRule" id="PRU00117"/>
    </source>
</evidence>
<evidence type="ECO:0000256" key="5">
    <source>
        <dbReference type="ARBA" id="ARBA00023015"/>
    </source>
</evidence>
<dbReference type="GO" id="GO:0003700">
    <property type="term" value="F:DNA-binding transcription factor activity"/>
    <property type="evidence" value="ECO:0007669"/>
    <property type="project" value="InterPro"/>
</dbReference>
<dbReference type="Gene3D" id="1.10.150.20">
    <property type="entry name" value="5' to 3' exonuclease, C-terminal subdomain"/>
    <property type="match status" value="2"/>
</dbReference>
<evidence type="ECO:0000256" key="2">
    <source>
        <dbReference type="ARBA" id="ARBA00022490"/>
    </source>
</evidence>
<keyword evidence="5" id="KW-0805">Transcription regulation</keyword>
<dbReference type="Gene3D" id="3.30.300.20">
    <property type="match status" value="2"/>
</dbReference>
<keyword evidence="1" id="KW-0806">Transcription termination</keyword>
<proteinExistence type="inferred from homology"/>
<dbReference type="GO" id="GO:0003723">
    <property type="term" value="F:RNA binding"/>
    <property type="evidence" value="ECO:0007669"/>
    <property type="project" value="UniProtKB-UniRule"/>
</dbReference>
<evidence type="ECO:0000256" key="4">
    <source>
        <dbReference type="ARBA" id="ARBA00022884"/>
    </source>
</evidence>
<name>A0A845SA81_9PROT</name>
<accession>A0A845SA81</accession>